<dbReference type="Pfam" id="PF00903">
    <property type="entry name" value="Glyoxalase"/>
    <property type="match status" value="1"/>
</dbReference>
<dbReference type="PaxDb" id="3218-PP1S348_20V6.1"/>
<reference evidence="2 4" key="2">
    <citation type="journal article" date="2018" name="Plant J.">
        <title>The Physcomitrella patens chromosome-scale assembly reveals moss genome structure and evolution.</title>
        <authorList>
            <person name="Lang D."/>
            <person name="Ullrich K.K."/>
            <person name="Murat F."/>
            <person name="Fuchs J."/>
            <person name="Jenkins J."/>
            <person name="Haas F.B."/>
            <person name="Piednoel M."/>
            <person name="Gundlach H."/>
            <person name="Van Bel M."/>
            <person name="Meyberg R."/>
            <person name="Vives C."/>
            <person name="Morata J."/>
            <person name="Symeonidi A."/>
            <person name="Hiss M."/>
            <person name="Muchero W."/>
            <person name="Kamisugi Y."/>
            <person name="Saleh O."/>
            <person name="Blanc G."/>
            <person name="Decker E.L."/>
            <person name="van Gessel N."/>
            <person name="Grimwood J."/>
            <person name="Hayes R.D."/>
            <person name="Graham S.W."/>
            <person name="Gunter L.E."/>
            <person name="McDaniel S.F."/>
            <person name="Hoernstein S.N.W."/>
            <person name="Larsson A."/>
            <person name="Li F.W."/>
            <person name="Perroud P.F."/>
            <person name="Phillips J."/>
            <person name="Ranjan P."/>
            <person name="Rokshar D.S."/>
            <person name="Rothfels C.J."/>
            <person name="Schneider L."/>
            <person name="Shu S."/>
            <person name="Stevenson D.W."/>
            <person name="Thummler F."/>
            <person name="Tillich M."/>
            <person name="Villarreal Aguilar J.C."/>
            <person name="Widiez T."/>
            <person name="Wong G.K."/>
            <person name="Wymore A."/>
            <person name="Zhang Y."/>
            <person name="Zimmer A.D."/>
            <person name="Quatrano R.S."/>
            <person name="Mayer K.F.X."/>
            <person name="Goodstein D."/>
            <person name="Casacuberta J.M."/>
            <person name="Vandepoele K."/>
            <person name="Reski R."/>
            <person name="Cuming A.C."/>
            <person name="Tuskan G.A."/>
            <person name="Maumus F."/>
            <person name="Salse J."/>
            <person name="Schmutz J."/>
            <person name="Rensing S.A."/>
        </authorList>
    </citation>
    <scope>NUCLEOTIDE SEQUENCE [LARGE SCALE GENOMIC DNA]</scope>
    <source>
        <strain evidence="3 4">cv. Gransden 2004</strain>
    </source>
</reference>
<reference evidence="2 4" key="1">
    <citation type="journal article" date="2008" name="Science">
        <title>The Physcomitrella genome reveals evolutionary insights into the conquest of land by plants.</title>
        <authorList>
            <person name="Rensing S."/>
            <person name="Lang D."/>
            <person name="Zimmer A."/>
            <person name="Terry A."/>
            <person name="Salamov A."/>
            <person name="Shapiro H."/>
            <person name="Nishiyama T."/>
            <person name="Perroud P.-F."/>
            <person name="Lindquist E."/>
            <person name="Kamisugi Y."/>
            <person name="Tanahashi T."/>
            <person name="Sakakibara K."/>
            <person name="Fujita T."/>
            <person name="Oishi K."/>
            <person name="Shin-I T."/>
            <person name="Kuroki Y."/>
            <person name="Toyoda A."/>
            <person name="Suzuki Y."/>
            <person name="Hashimoto A."/>
            <person name="Yamaguchi K."/>
            <person name="Sugano A."/>
            <person name="Kohara Y."/>
            <person name="Fujiyama A."/>
            <person name="Anterola A."/>
            <person name="Aoki S."/>
            <person name="Ashton N."/>
            <person name="Barbazuk W.B."/>
            <person name="Barker E."/>
            <person name="Bennetzen J."/>
            <person name="Bezanilla M."/>
            <person name="Blankenship R."/>
            <person name="Cho S.H."/>
            <person name="Dutcher S."/>
            <person name="Estelle M."/>
            <person name="Fawcett J.A."/>
            <person name="Gundlach H."/>
            <person name="Hanada K."/>
            <person name="Heyl A."/>
            <person name="Hicks K.A."/>
            <person name="Hugh J."/>
            <person name="Lohr M."/>
            <person name="Mayer K."/>
            <person name="Melkozernov A."/>
            <person name="Murata T."/>
            <person name="Nelson D."/>
            <person name="Pils B."/>
            <person name="Prigge M."/>
            <person name="Reiss B."/>
            <person name="Renner T."/>
            <person name="Rombauts S."/>
            <person name="Rushton P."/>
            <person name="Sanderfoot A."/>
            <person name="Schween G."/>
            <person name="Shiu S.-H."/>
            <person name="Stueber K."/>
            <person name="Theodoulou F.L."/>
            <person name="Tu H."/>
            <person name="Van de Peer Y."/>
            <person name="Verrier P.J."/>
            <person name="Waters E."/>
            <person name="Wood A."/>
            <person name="Yang L."/>
            <person name="Cove D."/>
            <person name="Cuming A."/>
            <person name="Hasebe M."/>
            <person name="Lucas S."/>
            <person name="Mishler D.B."/>
            <person name="Reski R."/>
            <person name="Grigoriev I."/>
            <person name="Quatrano R.S."/>
            <person name="Boore J.L."/>
        </authorList>
    </citation>
    <scope>NUCLEOTIDE SEQUENCE [LARGE SCALE GENOMIC DNA]</scope>
    <source>
        <strain evidence="3 4">cv. Gransden 2004</strain>
    </source>
</reference>
<reference evidence="3" key="3">
    <citation type="submission" date="2020-12" db="UniProtKB">
        <authorList>
            <consortium name="EnsemblPlants"/>
        </authorList>
    </citation>
    <scope>IDENTIFICATION</scope>
</reference>
<dbReference type="EMBL" id="ABEU02000010">
    <property type="protein sequence ID" value="PNR46752.1"/>
    <property type="molecule type" value="Genomic_DNA"/>
</dbReference>
<evidence type="ECO:0000313" key="4">
    <source>
        <dbReference type="Proteomes" id="UP000006727"/>
    </source>
</evidence>
<evidence type="ECO:0000313" key="2">
    <source>
        <dbReference type="EMBL" id="PNR46752.1"/>
    </source>
</evidence>
<feature type="domain" description="VOC" evidence="1">
    <location>
        <begin position="15"/>
        <end position="139"/>
    </location>
</feature>
<protein>
    <recommendedName>
        <fullName evidence="1">VOC domain-containing protein</fullName>
    </recommendedName>
</protein>
<dbReference type="Proteomes" id="UP000006727">
    <property type="component" value="Chromosome 10"/>
</dbReference>
<evidence type="ECO:0000259" key="1">
    <source>
        <dbReference type="PROSITE" id="PS51819"/>
    </source>
</evidence>
<dbReference type="InterPro" id="IPR004360">
    <property type="entry name" value="Glyas_Fos-R_dOase_dom"/>
</dbReference>
<dbReference type="EnsemblPlants" id="Pp3c10_14120V3.1">
    <property type="protein sequence ID" value="Pp3c10_14120V3.1"/>
    <property type="gene ID" value="Pp3c10_14120"/>
</dbReference>
<dbReference type="InParanoid" id="A0A2K1JYZ4"/>
<sequence length="219" mass="25036">MATSPAAKRSLPLKSLNHVSRVCRDVNATTIFYENVLGFVPIKRPGSLDFDGAWLHNYGISIHLLQCEEDVESMPPVKEEINIRDDHLSFQSESVEEVERALQEHGIHYEKKTLDESGIIIDQVFFHDPDGFMIEICTCEKFPVQPLNNSTAEFCNLVRTLSSRRGLSRTISRANTAEMLPEKLKSHTFSFVNQENRSSRFCKQKIFHRITQLVAKQSL</sequence>
<dbReference type="AlphaFoldDB" id="A0A2K1JYZ4"/>
<dbReference type="Gramene" id="Pp3c10_14120V3.1">
    <property type="protein sequence ID" value="Pp3c10_14120V3.1"/>
    <property type="gene ID" value="Pp3c10_14120"/>
</dbReference>
<gene>
    <name evidence="2" type="ORF">PHYPA_013872</name>
</gene>
<dbReference type="Gene3D" id="3.10.180.10">
    <property type="entry name" value="2,3-Dihydroxybiphenyl 1,2-Dioxygenase, domain 1"/>
    <property type="match status" value="1"/>
</dbReference>
<name>A0A2K1JYZ4_PHYPA</name>
<keyword evidence="4" id="KW-1185">Reference proteome</keyword>
<dbReference type="PANTHER" id="PTHR46142">
    <property type="match status" value="1"/>
</dbReference>
<evidence type="ECO:0000313" key="3">
    <source>
        <dbReference type="EnsemblPlants" id="Pp3c10_14120V3.1"/>
    </source>
</evidence>
<accession>A0A2K1JYZ4</accession>
<dbReference type="FunCoup" id="A0A2K1JYZ4">
    <property type="interactions" value="210"/>
</dbReference>
<proteinExistence type="predicted"/>
<dbReference type="SUPFAM" id="SSF54593">
    <property type="entry name" value="Glyoxalase/Bleomycin resistance protein/Dihydroxybiphenyl dioxygenase"/>
    <property type="match status" value="1"/>
</dbReference>
<dbReference type="Gramene" id="Pp3c10_14120V3.2">
    <property type="protein sequence ID" value="Pp3c10_14120V3.2"/>
    <property type="gene ID" value="Pp3c10_14120"/>
</dbReference>
<dbReference type="CDD" id="cd07245">
    <property type="entry name" value="VOC_like"/>
    <property type="match status" value="1"/>
</dbReference>
<dbReference type="EnsemblPlants" id="Pp3c10_14120V3.2">
    <property type="protein sequence ID" value="Pp3c10_14120V3.2"/>
    <property type="gene ID" value="Pp3c10_14120"/>
</dbReference>
<dbReference type="PANTHER" id="PTHR46142:SF3">
    <property type="entry name" value="F18B13.24 PROTEIN"/>
    <property type="match status" value="1"/>
</dbReference>
<organism evidence="2">
    <name type="scientific">Physcomitrium patens</name>
    <name type="common">Spreading-leaved earth moss</name>
    <name type="synonym">Physcomitrella patens</name>
    <dbReference type="NCBI Taxonomy" id="3218"/>
    <lineage>
        <taxon>Eukaryota</taxon>
        <taxon>Viridiplantae</taxon>
        <taxon>Streptophyta</taxon>
        <taxon>Embryophyta</taxon>
        <taxon>Bryophyta</taxon>
        <taxon>Bryophytina</taxon>
        <taxon>Bryopsida</taxon>
        <taxon>Funariidae</taxon>
        <taxon>Funariales</taxon>
        <taxon>Funariaceae</taxon>
        <taxon>Physcomitrium</taxon>
    </lineage>
</organism>
<dbReference type="InterPro" id="IPR037523">
    <property type="entry name" value="VOC_core"/>
</dbReference>
<dbReference type="InterPro" id="IPR029068">
    <property type="entry name" value="Glyas_Bleomycin-R_OHBP_Dase"/>
</dbReference>
<dbReference type="PROSITE" id="PS51819">
    <property type="entry name" value="VOC"/>
    <property type="match status" value="1"/>
</dbReference>